<dbReference type="Proteomes" id="UP000822688">
    <property type="component" value="Chromosome 2"/>
</dbReference>
<proteinExistence type="predicted"/>
<feature type="signal peptide" evidence="1">
    <location>
        <begin position="1"/>
        <end position="19"/>
    </location>
</feature>
<sequence length="52" mass="6285">MISVWCWIFDMWRFGSVWGRGWSFLQWWECLEDLEIGLLLVEKVGREFGVMG</sequence>
<feature type="chain" id="PRO_5035812067" evidence="1">
    <location>
        <begin position="20"/>
        <end position="52"/>
    </location>
</feature>
<name>A0A8T0J194_CERPU</name>
<evidence type="ECO:0000256" key="1">
    <source>
        <dbReference type="SAM" id="SignalP"/>
    </source>
</evidence>
<evidence type="ECO:0000313" key="3">
    <source>
        <dbReference type="Proteomes" id="UP000822688"/>
    </source>
</evidence>
<protein>
    <submittedName>
        <fullName evidence="2">Uncharacterized protein</fullName>
    </submittedName>
</protein>
<organism evidence="2 3">
    <name type="scientific">Ceratodon purpureus</name>
    <name type="common">Fire moss</name>
    <name type="synonym">Dicranum purpureum</name>
    <dbReference type="NCBI Taxonomy" id="3225"/>
    <lineage>
        <taxon>Eukaryota</taxon>
        <taxon>Viridiplantae</taxon>
        <taxon>Streptophyta</taxon>
        <taxon>Embryophyta</taxon>
        <taxon>Bryophyta</taxon>
        <taxon>Bryophytina</taxon>
        <taxon>Bryopsida</taxon>
        <taxon>Dicranidae</taxon>
        <taxon>Pseudoditrichales</taxon>
        <taxon>Ditrichaceae</taxon>
        <taxon>Ceratodon</taxon>
    </lineage>
</organism>
<reference evidence="2" key="1">
    <citation type="submission" date="2020-06" db="EMBL/GenBank/DDBJ databases">
        <title>WGS assembly of Ceratodon purpureus strain R40.</title>
        <authorList>
            <person name="Carey S.B."/>
            <person name="Jenkins J."/>
            <person name="Shu S."/>
            <person name="Lovell J.T."/>
            <person name="Sreedasyam A."/>
            <person name="Maumus F."/>
            <person name="Tiley G.P."/>
            <person name="Fernandez-Pozo N."/>
            <person name="Barry K."/>
            <person name="Chen C."/>
            <person name="Wang M."/>
            <person name="Lipzen A."/>
            <person name="Daum C."/>
            <person name="Saski C.A."/>
            <person name="Payton A.C."/>
            <person name="Mcbreen J.C."/>
            <person name="Conrad R.E."/>
            <person name="Kollar L.M."/>
            <person name="Olsson S."/>
            <person name="Huttunen S."/>
            <person name="Landis J.B."/>
            <person name="Wickett N.J."/>
            <person name="Johnson M.G."/>
            <person name="Rensing S.A."/>
            <person name="Grimwood J."/>
            <person name="Schmutz J."/>
            <person name="Mcdaniel S.F."/>
        </authorList>
    </citation>
    <scope>NUCLEOTIDE SEQUENCE</scope>
    <source>
        <strain evidence="2">R40</strain>
    </source>
</reference>
<dbReference type="AlphaFoldDB" id="A0A8T0J194"/>
<dbReference type="EMBL" id="CM026422">
    <property type="protein sequence ID" value="KAG0588738.1"/>
    <property type="molecule type" value="Genomic_DNA"/>
</dbReference>
<comment type="caution">
    <text evidence="2">The sequence shown here is derived from an EMBL/GenBank/DDBJ whole genome shotgun (WGS) entry which is preliminary data.</text>
</comment>
<keyword evidence="1" id="KW-0732">Signal</keyword>
<gene>
    <name evidence="2" type="ORF">KC19_2G265500</name>
</gene>
<keyword evidence="3" id="KW-1185">Reference proteome</keyword>
<accession>A0A8T0J194</accession>
<evidence type="ECO:0000313" key="2">
    <source>
        <dbReference type="EMBL" id="KAG0588738.1"/>
    </source>
</evidence>